<proteinExistence type="predicted"/>
<sequence length="362" mass="39812">MKNLLIETASGSYPVSVGRNIIETKLVEQIGEIKPTSILIIADSAVQSLYGKQLLNLLRSSYKTEVYIVPSGEEYKSFESYYNIQSFALKLGLDRKSLILAFGGGVIGDLAGFAAATYMRGIPFIQLPTTLLAHDSAVGGKVAINHPEGKNMIGAFYQPRAVIYDLAFLSTLPGHELRSGFAEVIKHGLIGNADFYHWLTAEISVLNDLIDEKLQHLIIEGIRVKAAVVKEDEKETGVRAHLNFGHTLGHAIEAEAGYGKISHGDGVAIGMLFAIWLSGRVYKLNLPYEKIKKWFKELGFPVEVPENLSTDALISRMLKDKKSHSGTITMVLLRTIGAPEISPFERDQLKSLLETWRQGGSV</sequence>
<gene>
    <name evidence="1" type="primary">aroB</name>
    <name evidence="1" type="ORF">QLQ22_16635</name>
</gene>
<reference evidence="2" key="1">
    <citation type="journal article" date="2025" name="Aquaculture">
        <title>Assessment of the bioflocculant production and safety properties of Metabacillus hrfriensis sp. nov. based on phenotypic and whole-genome sequencing analysis.</title>
        <authorList>
            <person name="Zhang R."/>
            <person name="Zhao Z."/>
            <person name="Luo L."/>
            <person name="Wang S."/>
            <person name="Guo K."/>
            <person name="Xu W."/>
        </authorList>
    </citation>
    <scope>NUCLEOTIDE SEQUENCE [LARGE SCALE GENOMIC DNA]</scope>
    <source>
        <strain evidence="2">CT-WN-B3</strain>
    </source>
</reference>
<accession>A0ACD4R7C3</accession>
<organism evidence="1 2">
    <name type="scientific">Metabacillus hrfriensis</name>
    <dbReference type="NCBI Taxonomy" id="3048891"/>
    <lineage>
        <taxon>Bacteria</taxon>
        <taxon>Bacillati</taxon>
        <taxon>Bacillota</taxon>
        <taxon>Bacilli</taxon>
        <taxon>Bacillales</taxon>
        <taxon>Bacillaceae</taxon>
        <taxon>Metabacillus</taxon>
    </lineage>
</organism>
<protein>
    <submittedName>
        <fullName evidence="1">3-dehydroquinate synthase</fullName>
        <ecNumber evidence="1">4.2.3.4</ecNumber>
    </submittedName>
</protein>
<keyword evidence="2" id="KW-1185">Reference proteome</keyword>
<dbReference type="Proteomes" id="UP001226091">
    <property type="component" value="Chromosome"/>
</dbReference>
<dbReference type="EMBL" id="CP126116">
    <property type="protein sequence ID" value="WHZ56314.1"/>
    <property type="molecule type" value="Genomic_DNA"/>
</dbReference>
<keyword evidence="1" id="KW-0456">Lyase</keyword>
<dbReference type="EC" id="4.2.3.4" evidence="1"/>
<evidence type="ECO:0000313" key="1">
    <source>
        <dbReference type="EMBL" id="WHZ56314.1"/>
    </source>
</evidence>
<name>A0ACD4R7C3_9BACI</name>
<evidence type="ECO:0000313" key="2">
    <source>
        <dbReference type="Proteomes" id="UP001226091"/>
    </source>
</evidence>